<comment type="caution">
    <text evidence="4">The sequence shown here is derived from an EMBL/GenBank/DDBJ whole genome shotgun (WGS) entry which is preliminary data.</text>
</comment>
<reference evidence="4 5" key="1">
    <citation type="submission" date="2019-01" db="EMBL/GenBank/DDBJ databases">
        <title>Sinorhodobacter populi sp. nov. isolated from the symptomatic bark tissue of Populus euramericana canker.</title>
        <authorList>
            <person name="Xu G."/>
        </authorList>
    </citation>
    <scope>NUCLEOTIDE SEQUENCE [LARGE SCALE GENOMIC DNA]</scope>
    <source>
        <strain evidence="4 5">D19-10-3-21</strain>
    </source>
</reference>
<evidence type="ECO:0000256" key="2">
    <source>
        <dbReference type="ARBA" id="ARBA00022801"/>
    </source>
</evidence>
<dbReference type="CDD" id="cd04690">
    <property type="entry name" value="NUDIX_Hydrolase"/>
    <property type="match status" value="1"/>
</dbReference>
<dbReference type="Pfam" id="PF00293">
    <property type="entry name" value="NUDIX"/>
    <property type="match status" value="1"/>
</dbReference>
<dbReference type="PANTHER" id="PTHR43046">
    <property type="entry name" value="GDP-MANNOSE MANNOSYL HYDROLASE"/>
    <property type="match status" value="1"/>
</dbReference>
<dbReference type="PROSITE" id="PS51462">
    <property type="entry name" value="NUDIX"/>
    <property type="match status" value="1"/>
</dbReference>
<dbReference type="SUPFAM" id="SSF55811">
    <property type="entry name" value="Nudix"/>
    <property type="match status" value="1"/>
</dbReference>
<dbReference type="PROSITE" id="PS00893">
    <property type="entry name" value="NUDIX_BOX"/>
    <property type="match status" value="1"/>
</dbReference>
<proteinExistence type="predicted"/>
<evidence type="ECO:0000256" key="1">
    <source>
        <dbReference type="ARBA" id="ARBA00001946"/>
    </source>
</evidence>
<accession>A0A443KGW6</accession>
<comment type="cofactor">
    <cofactor evidence="1">
        <name>Mg(2+)</name>
        <dbReference type="ChEBI" id="CHEBI:18420"/>
    </cofactor>
</comment>
<dbReference type="Proteomes" id="UP000285295">
    <property type="component" value="Unassembled WGS sequence"/>
</dbReference>
<keyword evidence="2" id="KW-0378">Hydrolase</keyword>
<sequence length="129" mass="13878">MNTIHIASAIITRPDGRTLLVRKRGATAFMQAGGKIDAGETPAEALARELGEELNLRIAPDAARFVGRFEAPAANEPDHVVIAEIFRLEVADMPLSPAAEIEEICWIDPKAPGALPLAPLTRDHILPKV</sequence>
<dbReference type="RefSeq" id="WP_128236065.1">
    <property type="nucleotide sequence ID" value="NZ_SAUX01000002.1"/>
</dbReference>
<dbReference type="GO" id="GO:0016787">
    <property type="term" value="F:hydrolase activity"/>
    <property type="evidence" value="ECO:0007669"/>
    <property type="project" value="UniProtKB-KW"/>
</dbReference>
<name>A0A443KGW6_9RHOB</name>
<reference evidence="4 5" key="2">
    <citation type="submission" date="2019-01" db="EMBL/GenBank/DDBJ databases">
        <authorList>
            <person name="Li Y."/>
        </authorList>
    </citation>
    <scope>NUCLEOTIDE SEQUENCE [LARGE SCALE GENOMIC DNA]</scope>
    <source>
        <strain evidence="4 5">D19-10-3-21</strain>
    </source>
</reference>
<dbReference type="InterPro" id="IPR015797">
    <property type="entry name" value="NUDIX_hydrolase-like_dom_sf"/>
</dbReference>
<dbReference type="AlphaFoldDB" id="A0A443KGW6"/>
<dbReference type="InterPro" id="IPR000086">
    <property type="entry name" value="NUDIX_hydrolase_dom"/>
</dbReference>
<dbReference type="InterPro" id="IPR020084">
    <property type="entry name" value="NUDIX_hydrolase_CS"/>
</dbReference>
<gene>
    <name evidence="4" type="ORF">D2T31_03300</name>
</gene>
<dbReference type="PANTHER" id="PTHR43046:SF2">
    <property type="entry name" value="8-OXO-DGTP DIPHOSPHATASE-RELATED"/>
    <property type="match status" value="1"/>
</dbReference>
<evidence type="ECO:0000259" key="3">
    <source>
        <dbReference type="PROSITE" id="PS51462"/>
    </source>
</evidence>
<organism evidence="4 5">
    <name type="scientific">Paenirhodobacter populi</name>
    <dbReference type="NCBI Taxonomy" id="2306993"/>
    <lineage>
        <taxon>Bacteria</taxon>
        <taxon>Pseudomonadati</taxon>
        <taxon>Pseudomonadota</taxon>
        <taxon>Alphaproteobacteria</taxon>
        <taxon>Rhodobacterales</taxon>
        <taxon>Rhodobacter group</taxon>
        <taxon>Paenirhodobacter</taxon>
    </lineage>
</organism>
<evidence type="ECO:0000313" key="5">
    <source>
        <dbReference type="Proteomes" id="UP000285295"/>
    </source>
</evidence>
<dbReference type="Gene3D" id="3.90.79.10">
    <property type="entry name" value="Nucleoside Triphosphate Pyrophosphohydrolase"/>
    <property type="match status" value="1"/>
</dbReference>
<dbReference type="EMBL" id="SAUX01000002">
    <property type="protein sequence ID" value="RWR31997.1"/>
    <property type="molecule type" value="Genomic_DNA"/>
</dbReference>
<feature type="domain" description="Nudix hydrolase" evidence="3">
    <location>
        <begin position="1"/>
        <end position="129"/>
    </location>
</feature>
<evidence type="ECO:0000313" key="4">
    <source>
        <dbReference type="EMBL" id="RWR31997.1"/>
    </source>
</evidence>
<dbReference type="OrthoDB" id="9801098at2"/>
<protein>
    <submittedName>
        <fullName evidence="4">NUDIX domain-containing protein</fullName>
    </submittedName>
</protein>